<dbReference type="Proteomes" id="UP001145114">
    <property type="component" value="Unassembled WGS sequence"/>
</dbReference>
<name>A0ACC1HWS1_9FUNG</name>
<comment type="caution">
    <text evidence="1">The sequence shown here is derived from an EMBL/GenBank/DDBJ whole genome shotgun (WGS) entry which is preliminary data.</text>
</comment>
<accession>A0ACC1HWS1</accession>
<gene>
    <name evidence="1" type="ORF">EV182_001564</name>
</gene>
<dbReference type="EMBL" id="JAMZIH010000239">
    <property type="protein sequence ID" value="KAJ1679677.1"/>
    <property type="molecule type" value="Genomic_DNA"/>
</dbReference>
<keyword evidence="2" id="KW-1185">Reference proteome</keyword>
<evidence type="ECO:0000313" key="1">
    <source>
        <dbReference type="EMBL" id="KAJ1679677.1"/>
    </source>
</evidence>
<evidence type="ECO:0000313" key="2">
    <source>
        <dbReference type="Proteomes" id="UP001145114"/>
    </source>
</evidence>
<reference evidence="1" key="1">
    <citation type="submission" date="2022-06" db="EMBL/GenBank/DDBJ databases">
        <title>Phylogenomic reconstructions and comparative analyses of Kickxellomycotina fungi.</title>
        <authorList>
            <person name="Reynolds N.K."/>
            <person name="Stajich J.E."/>
            <person name="Barry K."/>
            <person name="Grigoriev I.V."/>
            <person name="Crous P."/>
            <person name="Smith M.E."/>
        </authorList>
    </citation>
    <scope>NUCLEOTIDE SEQUENCE</scope>
    <source>
        <strain evidence="1">RSA 2271</strain>
    </source>
</reference>
<proteinExistence type="predicted"/>
<organism evidence="1 2">
    <name type="scientific">Spiromyces aspiralis</name>
    <dbReference type="NCBI Taxonomy" id="68401"/>
    <lineage>
        <taxon>Eukaryota</taxon>
        <taxon>Fungi</taxon>
        <taxon>Fungi incertae sedis</taxon>
        <taxon>Zoopagomycota</taxon>
        <taxon>Kickxellomycotina</taxon>
        <taxon>Kickxellomycetes</taxon>
        <taxon>Kickxellales</taxon>
        <taxon>Kickxellaceae</taxon>
        <taxon>Spiromyces</taxon>
    </lineage>
</organism>
<protein>
    <submittedName>
        <fullName evidence="1">Uncharacterized protein</fullName>
    </submittedName>
</protein>
<sequence>MQASLSSPSLYLEMHRNAPPEASDDDDDEDNDDNDDDNEVEDLRRFDFGEIAAFFLITFKKPSSSRVVGRGRLCSRSL</sequence>